<protein>
    <recommendedName>
        <fullName evidence="5">serine C-palmitoyltransferase</fullName>
        <ecNumber evidence="5">2.3.1.50</ecNumber>
    </recommendedName>
</protein>
<reference evidence="13" key="1">
    <citation type="journal article" date="2020" name="bioRxiv">
        <title>Comparative genomics of Chlamydomonas.</title>
        <authorList>
            <person name="Craig R.J."/>
            <person name="Hasan A.R."/>
            <person name="Ness R.W."/>
            <person name="Keightley P.D."/>
        </authorList>
    </citation>
    <scope>NUCLEOTIDE SEQUENCE</scope>
    <source>
        <strain evidence="13">CCAP 11/70</strain>
    </source>
</reference>
<keyword evidence="6" id="KW-0808">Transferase</keyword>
<keyword evidence="11" id="KW-0732">Signal</keyword>
<evidence type="ECO:0000256" key="9">
    <source>
        <dbReference type="ARBA" id="ARBA00023098"/>
    </source>
</evidence>
<evidence type="ECO:0000256" key="10">
    <source>
        <dbReference type="ARBA" id="ARBA00023315"/>
    </source>
</evidence>
<evidence type="ECO:0000256" key="7">
    <source>
        <dbReference type="ARBA" id="ARBA00022898"/>
    </source>
</evidence>
<dbReference type="Proteomes" id="UP000612055">
    <property type="component" value="Unassembled WGS sequence"/>
</dbReference>
<dbReference type="GO" id="GO:0005783">
    <property type="term" value="C:endoplasmic reticulum"/>
    <property type="evidence" value="ECO:0007669"/>
    <property type="project" value="TreeGrafter"/>
</dbReference>
<keyword evidence="8" id="KW-0746">Sphingolipid metabolism</keyword>
<dbReference type="InterPro" id="IPR050087">
    <property type="entry name" value="AON_synthase_class-II"/>
</dbReference>
<comment type="pathway">
    <text evidence="3">Sphingolipid metabolism.</text>
</comment>
<evidence type="ECO:0000259" key="12">
    <source>
        <dbReference type="Pfam" id="PF00155"/>
    </source>
</evidence>
<evidence type="ECO:0000256" key="8">
    <source>
        <dbReference type="ARBA" id="ARBA00022919"/>
    </source>
</evidence>
<evidence type="ECO:0000256" key="5">
    <source>
        <dbReference type="ARBA" id="ARBA00013220"/>
    </source>
</evidence>
<keyword evidence="14" id="KW-1185">Reference proteome</keyword>
<evidence type="ECO:0000313" key="13">
    <source>
        <dbReference type="EMBL" id="KAG2495338.1"/>
    </source>
</evidence>
<dbReference type="OrthoDB" id="3168162at2759"/>
<evidence type="ECO:0000256" key="1">
    <source>
        <dbReference type="ARBA" id="ARBA00001933"/>
    </source>
</evidence>
<evidence type="ECO:0000256" key="6">
    <source>
        <dbReference type="ARBA" id="ARBA00022679"/>
    </source>
</evidence>
<dbReference type="AlphaFoldDB" id="A0A835Y5Z7"/>
<evidence type="ECO:0000256" key="4">
    <source>
        <dbReference type="ARBA" id="ARBA00008392"/>
    </source>
</evidence>
<comment type="caution">
    <text evidence="13">The sequence shown here is derived from an EMBL/GenBank/DDBJ whole genome shotgun (WGS) entry which is preliminary data.</text>
</comment>
<dbReference type="Pfam" id="PF00155">
    <property type="entry name" value="Aminotran_1_2"/>
    <property type="match status" value="1"/>
</dbReference>
<dbReference type="Gene3D" id="3.90.1150.10">
    <property type="entry name" value="Aspartate Aminotransferase, domain 1"/>
    <property type="match status" value="1"/>
</dbReference>
<proteinExistence type="inferred from homology"/>
<dbReference type="InterPro" id="IPR015421">
    <property type="entry name" value="PyrdxlP-dep_Trfase_major"/>
</dbReference>
<dbReference type="SUPFAM" id="SSF53383">
    <property type="entry name" value="PLP-dependent transferases"/>
    <property type="match status" value="1"/>
</dbReference>
<comment type="pathway">
    <text evidence="2">Lipid metabolism; sphingolipid metabolism.</text>
</comment>
<gene>
    <name evidence="13" type="ORF">HYH03_006608</name>
</gene>
<dbReference type="GO" id="GO:0004758">
    <property type="term" value="F:serine C-palmitoyltransferase activity"/>
    <property type="evidence" value="ECO:0007669"/>
    <property type="project" value="TreeGrafter"/>
</dbReference>
<sequence>MARVGSKVFQACLIALSALLLAIVLVGAHAVEAESSTPPPSLFTPAGLVRAFWKFWDIVGPGGKLHPAYFLEHKGHLVIEGILVLLILYLALQHSFKVHPRAEDPLTEKEIDQLCNEWQPEPLAPPVPEKDRMPDPHVITGIDGPHVYLQGRKEKVLNMASSNYLNLAHERSMKDVSISTVDKYGVGSCGPRGFYGTVDVHLALEEELARHFGTPAAIIYSYDVATAASIIPAFANRKDIVIMDEYCSFPIQAGVIVSRARVATFKHNDVADLERVIQRFEQADKAAKKPLCRKLIITEGIFANYGDMAPLDRIWTVKDKYRYRLMVDESHAFGVLGATGRGACEHFGLKPGQVEIISASMSHAMGSVGGFCVGGRDIVEHQRLSGSGYCFSASLPPYLAAAGIHMLKGLRGADAGGKDAKAADKGPAQLQEAMPRLHAKIRAFRADLLRGVPGLKLYGGAVLSPVVHLHVAKPSSDASADVAQLRAVADGMLGAGVLAGVAMYSALEGHRPPPSLLMYVHAGLGERELAQAAAALRKAAKDVFKQ</sequence>
<dbReference type="GO" id="GO:0030170">
    <property type="term" value="F:pyridoxal phosphate binding"/>
    <property type="evidence" value="ECO:0007669"/>
    <property type="project" value="InterPro"/>
</dbReference>
<dbReference type="GO" id="GO:0046513">
    <property type="term" value="P:ceramide biosynthetic process"/>
    <property type="evidence" value="ECO:0007669"/>
    <property type="project" value="TreeGrafter"/>
</dbReference>
<name>A0A835Y5Z7_9CHLO</name>
<evidence type="ECO:0000256" key="3">
    <source>
        <dbReference type="ARBA" id="ARBA00004991"/>
    </source>
</evidence>
<dbReference type="InterPro" id="IPR015422">
    <property type="entry name" value="PyrdxlP-dep_Trfase_small"/>
</dbReference>
<evidence type="ECO:0000313" key="14">
    <source>
        <dbReference type="Proteomes" id="UP000612055"/>
    </source>
</evidence>
<feature type="signal peptide" evidence="11">
    <location>
        <begin position="1"/>
        <end position="33"/>
    </location>
</feature>
<comment type="similarity">
    <text evidence="4">Belongs to the class-II pyridoxal-phosphate-dependent aminotransferase family.</text>
</comment>
<dbReference type="EMBL" id="JAEHOE010000025">
    <property type="protein sequence ID" value="KAG2495338.1"/>
    <property type="molecule type" value="Genomic_DNA"/>
</dbReference>
<evidence type="ECO:0000256" key="11">
    <source>
        <dbReference type="SAM" id="SignalP"/>
    </source>
</evidence>
<dbReference type="InterPro" id="IPR004839">
    <property type="entry name" value="Aminotransferase_I/II_large"/>
</dbReference>
<dbReference type="GO" id="GO:0016020">
    <property type="term" value="C:membrane"/>
    <property type="evidence" value="ECO:0007669"/>
    <property type="project" value="GOC"/>
</dbReference>
<dbReference type="PANTHER" id="PTHR13693">
    <property type="entry name" value="CLASS II AMINOTRANSFERASE/8-AMINO-7-OXONONANOATE SYNTHASE"/>
    <property type="match status" value="1"/>
</dbReference>
<dbReference type="EC" id="2.3.1.50" evidence="5"/>
<dbReference type="GO" id="GO:0046512">
    <property type="term" value="P:sphingosine biosynthetic process"/>
    <property type="evidence" value="ECO:0007669"/>
    <property type="project" value="TreeGrafter"/>
</dbReference>
<feature type="chain" id="PRO_5032597798" description="serine C-palmitoyltransferase" evidence="11">
    <location>
        <begin position="34"/>
        <end position="546"/>
    </location>
</feature>
<keyword evidence="7" id="KW-0663">Pyridoxal phosphate</keyword>
<dbReference type="Gene3D" id="3.40.640.10">
    <property type="entry name" value="Type I PLP-dependent aspartate aminotransferase-like (Major domain)"/>
    <property type="match status" value="1"/>
</dbReference>
<keyword evidence="9" id="KW-0443">Lipid metabolism</keyword>
<feature type="domain" description="Aminotransferase class I/classII large" evidence="12">
    <location>
        <begin position="155"/>
        <end position="402"/>
    </location>
</feature>
<organism evidence="13 14">
    <name type="scientific">Edaphochlamys debaryana</name>
    <dbReference type="NCBI Taxonomy" id="47281"/>
    <lineage>
        <taxon>Eukaryota</taxon>
        <taxon>Viridiplantae</taxon>
        <taxon>Chlorophyta</taxon>
        <taxon>core chlorophytes</taxon>
        <taxon>Chlorophyceae</taxon>
        <taxon>CS clade</taxon>
        <taxon>Chlamydomonadales</taxon>
        <taxon>Chlamydomonadales incertae sedis</taxon>
        <taxon>Edaphochlamys</taxon>
    </lineage>
</organism>
<accession>A0A835Y5Z7</accession>
<evidence type="ECO:0000256" key="2">
    <source>
        <dbReference type="ARBA" id="ARBA00004760"/>
    </source>
</evidence>
<dbReference type="InterPro" id="IPR015424">
    <property type="entry name" value="PyrdxlP-dep_Trfase"/>
</dbReference>
<comment type="cofactor">
    <cofactor evidence="1">
        <name>pyridoxal 5'-phosphate</name>
        <dbReference type="ChEBI" id="CHEBI:597326"/>
    </cofactor>
</comment>
<dbReference type="PANTHER" id="PTHR13693:SF2">
    <property type="entry name" value="SERINE PALMITOYLTRANSFERASE 1"/>
    <property type="match status" value="1"/>
</dbReference>
<keyword evidence="10" id="KW-0012">Acyltransferase</keyword>